<sequence length="550" mass="60916">MMRVNEDFRGGNAVLCMPLDLFKEGGQSGAPAFHDDSQGSQEVEGKHDPEGNAIHDLRLLLPTVSDIHSNFNAGRLSSPSVTQDWPLIPSKEMFHDTRLKEDIELHSSTCTCSVDSSTAPSQRWSFQVISSLQAKSLSLSSDVIVAIDFDETGSRFATGGIARKIRVCSYPSLLSHNQDSEAFWSDDPDEEVVCDEGSDISLSHARLRHHEASKNPVSSKRKVRDSGDTCSSLGHDEFALRVICTPAKLSSLKWRPFSANVVGCGDYDGVVTEWDVEQGLCLSERYEHSGQRIWSVDYSAWFPTLCASASGDGTVRLWTLNCERSVGVIRSPGGNSICCAEFSVDGPHRVAIACADSYVYLYDLRRLDTSLLCLAGHDRAASYVRFLGAEEMVSASIDSSVKLWNLSTSNALSVHGAYQKQCSSLVRRNAEDTHRLKRTFKSHRNFRNFVGLSVWKDSGLIACGSETNEVFVYDKDTADPIWRMKFQSKTSPACKRHRTEEEDDTEDGRYRMEESKCFVGAVCWRDHGDHHSLLSANSVGTLQLVKVTAL</sequence>
<evidence type="ECO:0000256" key="4">
    <source>
        <dbReference type="SAM" id="MobiDB-lite"/>
    </source>
</evidence>
<feature type="repeat" description="WD" evidence="3">
    <location>
        <begin position="374"/>
        <end position="414"/>
    </location>
</feature>
<comment type="caution">
    <text evidence="5">The sequence shown here is derived from an EMBL/GenBank/DDBJ whole genome shotgun (WGS) entry which is preliminary data.</text>
</comment>
<dbReference type="PANTHER" id="PTHR45389">
    <property type="entry name" value="WD REPEAT-CONTAINING PROTEIN RUP1"/>
    <property type="match status" value="1"/>
</dbReference>
<dbReference type="PROSITE" id="PS00678">
    <property type="entry name" value="WD_REPEATS_1"/>
    <property type="match status" value="1"/>
</dbReference>
<dbReference type="Proteomes" id="UP000825935">
    <property type="component" value="Chromosome 15"/>
</dbReference>
<dbReference type="SMART" id="SM00320">
    <property type="entry name" value="WD40"/>
    <property type="match status" value="6"/>
</dbReference>
<dbReference type="GO" id="GO:0010224">
    <property type="term" value="P:response to UV-B"/>
    <property type="evidence" value="ECO:0007669"/>
    <property type="project" value="TreeGrafter"/>
</dbReference>
<protein>
    <submittedName>
        <fullName evidence="5">Uncharacterized protein</fullName>
    </submittedName>
</protein>
<proteinExistence type="predicted"/>
<gene>
    <name evidence="5" type="ORF">KP509_15G004400</name>
</gene>
<dbReference type="PANTHER" id="PTHR45389:SF1">
    <property type="entry name" value="WD REPEAT-CONTAINING PROTEIN RUP1"/>
    <property type="match status" value="1"/>
</dbReference>
<dbReference type="InterPro" id="IPR019775">
    <property type="entry name" value="WD40_repeat_CS"/>
</dbReference>
<evidence type="ECO:0000313" key="5">
    <source>
        <dbReference type="EMBL" id="KAH7403996.1"/>
    </source>
</evidence>
<dbReference type="PROSITE" id="PS50082">
    <property type="entry name" value="WD_REPEATS_2"/>
    <property type="match status" value="1"/>
</dbReference>
<evidence type="ECO:0000313" key="6">
    <source>
        <dbReference type="Proteomes" id="UP000825935"/>
    </source>
</evidence>
<dbReference type="SUPFAM" id="SSF50978">
    <property type="entry name" value="WD40 repeat-like"/>
    <property type="match status" value="1"/>
</dbReference>
<accession>A0A8T2T2C5</accession>
<feature type="compositionally biased region" description="Basic and acidic residues" evidence="4">
    <location>
        <begin position="33"/>
        <end position="49"/>
    </location>
</feature>
<dbReference type="EMBL" id="CM035420">
    <property type="protein sequence ID" value="KAH7403995.1"/>
    <property type="molecule type" value="Genomic_DNA"/>
</dbReference>
<evidence type="ECO:0000256" key="2">
    <source>
        <dbReference type="ARBA" id="ARBA00022737"/>
    </source>
</evidence>
<name>A0A8T2T2C5_CERRI</name>
<feature type="region of interest" description="Disordered" evidence="4">
    <location>
        <begin position="27"/>
        <end position="49"/>
    </location>
</feature>
<dbReference type="Pfam" id="PF00400">
    <property type="entry name" value="WD40"/>
    <property type="match status" value="1"/>
</dbReference>
<evidence type="ECO:0000256" key="3">
    <source>
        <dbReference type="PROSITE-ProRule" id="PRU00221"/>
    </source>
</evidence>
<dbReference type="AlphaFoldDB" id="A0A8T2T2C5"/>
<dbReference type="InterPro" id="IPR036322">
    <property type="entry name" value="WD40_repeat_dom_sf"/>
</dbReference>
<reference evidence="5" key="1">
    <citation type="submission" date="2021-08" db="EMBL/GenBank/DDBJ databases">
        <title>WGS assembly of Ceratopteris richardii.</title>
        <authorList>
            <person name="Marchant D.B."/>
            <person name="Chen G."/>
            <person name="Jenkins J."/>
            <person name="Shu S."/>
            <person name="Leebens-Mack J."/>
            <person name="Grimwood J."/>
            <person name="Schmutz J."/>
            <person name="Soltis P."/>
            <person name="Soltis D."/>
            <person name="Chen Z.-H."/>
        </authorList>
    </citation>
    <scope>NUCLEOTIDE SEQUENCE</scope>
    <source>
        <strain evidence="5">Whitten #5841</strain>
        <tissue evidence="5">Leaf</tissue>
    </source>
</reference>
<dbReference type="InterPro" id="IPR044616">
    <property type="entry name" value="RUP1/2"/>
</dbReference>
<dbReference type="OMA" id="MASADCN"/>
<dbReference type="InterPro" id="IPR015943">
    <property type="entry name" value="WD40/YVTN_repeat-like_dom_sf"/>
</dbReference>
<dbReference type="Gene3D" id="2.130.10.10">
    <property type="entry name" value="YVTN repeat-like/Quinoprotein amine dehydrogenase"/>
    <property type="match status" value="1"/>
</dbReference>
<organism evidence="5 6">
    <name type="scientific">Ceratopteris richardii</name>
    <name type="common">Triangle waterfern</name>
    <dbReference type="NCBI Taxonomy" id="49495"/>
    <lineage>
        <taxon>Eukaryota</taxon>
        <taxon>Viridiplantae</taxon>
        <taxon>Streptophyta</taxon>
        <taxon>Embryophyta</taxon>
        <taxon>Tracheophyta</taxon>
        <taxon>Polypodiopsida</taxon>
        <taxon>Polypodiidae</taxon>
        <taxon>Polypodiales</taxon>
        <taxon>Pteridineae</taxon>
        <taxon>Pteridaceae</taxon>
        <taxon>Parkerioideae</taxon>
        <taxon>Ceratopteris</taxon>
    </lineage>
</organism>
<dbReference type="EMBL" id="CM035420">
    <property type="protein sequence ID" value="KAH7403996.1"/>
    <property type="molecule type" value="Genomic_DNA"/>
</dbReference>
<keyword evidence="1 3" id="KW-0853">WD repeat</keyword>
<dbReference type="OrthoDB" id="273771at2759"/>
<keyword evidence="2" id="KW-0677">Repeat</keyword>
<keyword evidence="6" id="KW-1185">Reference proteome</keyword>
<dbReference type="InterPro" id="IPR001680">
    <property type="entry name" value="WD40_rpt"/>
</dbReference>
<evidence type="ECO:0000256" key="1">
    <source>
        <dbReference type="ARBA" id="ARBA00022574"/>
    </source>
</evidence>